<evidence type="ECO:0000256" key="5">
    <source>
        <dbReference type="ARBA" id="ARBA00022989"/>
    </source>
</evidence>
<dbReference type="GO" id="GO:0016780">
    <property type="term" value="F:phosphotransferase activity, for other substituted phosphate groups"/>
    <property type="evidence" value="ECO:0007669"/>
    <property type="project" value="InterPro"/>
</dbReference>
<accession>A0A0F9BJ59</accession>
<dbReference type="CDD" id="cd06853">
    <property type="entry name" value="GT_WecA_like"/>
    <property type="match status" value="1"/>
</dbReference>
<evidence type="ECO:0000256" key="4">
    <source>
        <dbReference type="ARBA" id="ARBA00022692"/>
    </source>
</evidence>
<dbReference type="InterPro" id="IPR018480">
    <property type="entry name" value="PNAcMuramoyl-5peptid_Trfase_CS"/>
</dbReference>
<dbReference type="GO" id="GO:0071555">
    <property type="term" value="P:cell wall organization"/>
    <property type="evidence" value="ECO:0007669"/>
    <property type="project" value="TreeGrafter"/>
</dbReference>
<evidence type="ECO:0000256" key="1">
    <source>
        <dbReference type="ARBA" id="ARBA00004651"/>
    </source>
</evidence>
<sequence length="222" mass="23474">MRTYIATYCIAVLAGLVATPLVILLAKRFGAVDAPGVRRIHRRPIPRIGGIAIGLAMLLAVLPAMAILNTIGQAFTDVRPEVLAILASALGILILGLVDDLKGPRVRIKLFGQLAAAFVVCYFGVRIQSMTVPGLFSVEFGWWSWPLTMFWIVGVTNAVNMIDGLDGLAAGITASSSAHMHCSARACASQVSPWWSSTSSTSSASASEAACGARASRRTTWS</sequence>
<keyword evidence="4 7" id="KW-0812">Transmembrane</keyword>
<evidence type="ECO:0000313" key="8">
    <source>
        <dbReference type="EMBL" id="KKL21895.1"/>
    </source>
</evidence>
<name>A0A0F9BJ59_9ZZZZ</name>
<dbReference type="EMBL" id="LAZR01037556">
    <property type="protein sequence ID" value="KKL21895.1"/>
    <property type="molecule type" value="Genomic_DNA"/>
</dbReference>
<feature type="transmembrane region" description="Helical" evidence="7">
    <location>
        <begin position="110"/>
        <end position="128"/>
    </location>
</feature>
<dbReference type="InterPro" id="IPR000715">
    <property type="entry name" value="Glycosyl_transferase_4"/>
</dbReference>
<dbReference type="Pfam" id="PF00953">
    <property type="entry name" value="Glycos_transf_4"/>
    <property type="match status" value="1"/>
</dbReference>
<dbReference type="GO" id="GO:0044038">
    <property type="term" value="P:cell wall macromolecule biosynthetic process"/>
    <property type="evidence" value="ECO:0007669"/>
    <property type="project" value="TreeGrafter"/>
</dbReference>
<organism evidence="8">
    <name type="scientific">marine sediment metagenome</name>
    <dbReference type="NCBI Taxonomy" id="412755"/>
    <lineage>
        <taxon>unclassified sequences</taxon>
        <taxon>metagenomes</taxon>
        <taxon>ecological metagenomes</taxon>
    </lineage>
</organism>
<dbReference type="GO" id="GO:0005886">
    <property type="term" value="C:plasma membrane"/>
    <property type="evidence" value="ECO:0007669"/>
    <property type="project" value="UniProtKB-SubCell"/>
</dbReference>
<keyword evidence="2" id="KW-1003">Cell membrane</keyword>
<comment type="caution">
    <text evidence="8">The sequence shown here is derived from an EMBL/GenBank/DDBJ whole genome shotgun (WGS) entry which is preliminary data.</text>
</comment>
<feature type="transmembrane region" description="Helical" evidence="7">
    <location>
        <begin position="6"/>
        <end position="26"/>
    </location>
</feature>
<dbReference type="PANTHER" id="PTHR22926:SF3">
    <property type="entry name" value="UNDECAPRENYL-PHOSPHATE ALPHA-N-ACETYLGLUCOSAMINYL 1-PHOSPHATE TRANSFERASE"/>
    <property type="match status" value="1"/>
</dbReference>
<feature type="transmembrane region" description="Helical" evidence="7">
    <location>
        <begin position="47"/>
        <end position="68"/>
    </location>
</feature>
<feature type="transmembrane region" description="Helical" evidence="7">
    <location>
        <begin position="80"/>
        <end position="98"/>
    </location>
</feature>
<evidence type="ECO:0000256" key="7">
    <source>
        <dbReference type="SAM" id="Phobius"/>
    </source>
</evidence>
<feature type="non-terminal residue" evidence="8">
    <location>
        <position position="222"/>
    </location>
</feature>
<keyword evidence="6 7" id="KW-0472">Membrane</keyword>
<comment type="subcellular location">
    <subcellularLocation>
        <location evidence="1">Cell membrane</location>
        <topology evidence="1">Multi-pass membrane protein</topology>
    </subcellularLocation>
</comment>
<reference evidence="8" key="1">
    <citation type="journal article" date="2015" name="Nature">
        <title>Complex archaea that bridge the gap between prokaryotes and eukaryotes.</title>
        <authorList>
            <person name="Spang A."/>
            <person name="Saw J.H."/>
            <person name="Jorgensen S.L."/>
            <person name="Zaremba-Niedzwiedzka K."/>
            <person name="Martijn J."/>
            <person name="Lind A.E."/>
            <person name="van Eijk R."/>
            <person name="Schleper C."/>
            <person name="Guy L."/>
            <person name="Ettema T.J."/>
        </authorList>
    </citation>
    <scope>NUCLEOTIDE SEQUENCE</scope>
</reference>
<dbReference type="PANTHER" id="PTHR22926">
    <property type="entry name" value="PHOSPHO-N-ACETYLMURAMOYL-PENTAPEPTIDE-TRANSFERASE"/>
    <property type="match status" value="1"/>
</dbReference>
<gene>
    <name evidence="8" type="ORF">LCGC14_2440890</name>
</gene>
<evidence type="ECO:0000256" key="6">
    <source>
        <dbReference type="ARBA" id="ARBA00023136"/>
    </source>
</evidence>
<keyword evidence="3" id="KW-0808">Transferase</keyword>
<dbReference type="GO" id="GO:0009103">
    <property type="term" value="P:lipopolysaccharide biosynthetic process"/>
    <property type="evidence" value="ECO:0007669"/>
    <property type="project" value="TreeGrafter"/>
</dbReference>
<keyword evidence="5 7" id="KW-1133">Transmembrane helix</keyword>
<protein>
    <submittedName>
        <fullName evidence="8">Uncharacterized protein</fullName>
    </submittedName>
</protein>
<evidence type="ECO:0000256" key="2">
    <source>
        <dbReference type="ARBA" id="ARBA00022475"/>
    </source>
</evidence>
<dbReference type="PROSITE" id="PS01348">
    <property type="entry name" value="MRAY_2"/>
    <property type="match status" value="1"/>
</dbReference>
<proteinExistence type="predicted"/>
<dbReference type="AlphaFoldDB" id="A0A0F9BJ59"/>
<feature type="transmembrane region" description="Helical" evidence="7">
    <location>
        <begin position="140"/>
        <end position="159"/>
    </location>
</feature>
<evidence type="ECO:0000256" key="3">
    <source>
        <dbReference type="ARBA" id="ARBA00022679"/>
    </source>
</evidence>